<dbReference type="PROSITE" id="PS50850">
    <property type="entry name" value="MFS"/>
    <property type="match status" value="1"/>
</dbReference>
<comment type="caution">
    <text evidence="9">The sequence shown here is derived from an EMBL/GenBank/DDBJ whole genome shotgun (WGS) entry which is preliminary data.</text>
</comment>
<evidence type="ECO:0000256" key="2">
    <source>
        <dbReference type="ARBA" id="ARBA00010992"/>
    </source>
</evidence>
<dbReference type="AlphaFoldDB" id="A0A8H7B2P5"/>
<evidence type="ECO:0000256" key="1">
    <source>
        <dbReference type="ARBA" id="ARBA00004141"/>
    </source>
</evidence>
<dbReference type="InterPro" id="IPR015943">
    <property type="entry name" value="WD40/YVTN_repeat-like_dom_sf"/>
</dbReference>
<protein>
    <submittedName>
        <fullName evidence="9">General substrate transporter</fullName>
    </submittedName>
</protein>
<feature type="transmembrane region" description="Helical" evidence="7">
    <location>
        <begin position="313"/>
        <end position="333"/>
    </location>
</feature>
<gene>
    <name evidence="9" type="ORF">GT037_005715</name>
</gene>
<dbReference type="InterPro" id="IPR020846">
    <property type="entry name" value="MFS_dom"/>
</dbReference>
<keyword evidence="4 7" id="KW-0812">Transmembrane</keyword>
<dbReference type="Proteomes" id="UP000596902">
    <property type="component" value="Unassembled WGS sequence"/>
</dbReference>
<dbReference type="PRINTS" id="PR00171">
    <property type="entry name" value="SUGRTRNSPORT"/>
</dbReference>
<feature type="domain" description="Major facilitator superfamily (MFS) profile" evidence="8">
    <location>
        <begin position="19"/>
        <end position="468"/>
    </location>
</feature>
<reference evidence="9" key="2">
    <citation type="submission" date="2020-08" db="EMBL/GenBank/DDBJ databases">
        <title>Draft Genome Sequence of Cumin Blight Pathogen Alternaria burnsii.</title>
        <authorList>
            <person name="Feng Z."/>
        </authorList>
    </citation>
    <scope>NUCLEOTIDE SEQUENCE</scope>
    <source>
        <strain evidence="9">CBS107.38</strain>
    </source>
</reference>
<evidence type="ECO:0000313" key="10">
    <source>
        <dbReference type="Proteomes" id="UP000596902"/>
    </source>
</evidence>
<evidence type="ECO:0000259" key="8">
    <source>
        <dbReference type="PROSITE" id="PS50850"/>
    </source>
</evidence>
<sequence length="1036" mass="112360">MSFIVEHAKQAVTDKQTNVVIFSATAIALYGYDQGMMSLINTNNDYLSTMGLEEESPVVGVIVAVYYLGCAVGAVLFSMLADKLGRKKSIFASLATASLGNLIMFVAGMGMLGKSTEIALGVMLAGRVVMGLGVGGIDAVIPTYSSELSSDDSRGKALAQEFQSNIFGLVMAFGVNLLVTILLGKQNQWAWRIPIIVMQIYPVLLMAVVERLPESPRWFIFHDRQEDAKNALNDIYGDEGKEKLDELLEQHEKEKDVKVGYLDMLTPGHEQFHPTMVTVMCQVNQALTGYGAVSVYGPQIFELLGFSVRNSEYLTLGNYTSYFFLMTLAWLLIDALGRRQLMIQGSIVLSSSFALLAVFGGLAAKSDSIDIPVIIPGIIGTVILFVATGAFGIGWLSTVWLFPTEVFPTTARAQGTAISVIIWGLANFAITFLTPVLFNNLDYFIFLVFAATNAFAGLWTYFYLPETGGRTFDENMDFFKEAGETGTWRVGKVRKGEWKKMLYDDPEGEGALSDSPQDSDIYQSSYLGGEHNIDPSDLPQFTQIWNASFNADEKHWARPLIHTLSSTGRQIVFTASTENRIRTFDAETGQLLNERQVAPPWPMDQAFCTTHVSKTLGIMGTPVIYPEDGNEIAFFYVKSYIENYREPGGAFPPLNSVYYLYGVYLDTLQDLYKYPMIIDGQPSDNDIRKTFLGGLVLQRPALLLLGDVLYAGFGGLCDAFNYTGSVVAVNLATQSTYTWTTQAGNTSLYNDDWTAWHGGGAGGIWQAGMGLSSDGKDVFFTIDNGGGSTATTLDVTPKEGRKPLAVLSETVARITLDEASGAGIKLVDFFRPSDWQTDSGQDIGSGGLAILDNSIFKTMNGKRIGVATSTNPKMYVTEVDNLGGYLQGKDGTDGILQTIALEGEVFGAIGSYPLEGGYIYVNPGNTALSAYAFTQNASSLFSFAGKSSEPNGHWGGAGLPTITSSHGQSGTGIVWATDVQAGLRAFKAVPVNGTLVELPLPKVEGAVKFGRPVFGNRKVFVVDGQGRLIALGKRLK</sequence>
<feature type="transmembrane region" description="Helical" evidence="7">
    <location>
        <begin position="189"/>
        <end position="209"/>
    </location>
</feature>
<dbReference type="Gene3D" id="2.130.10.10">
    <property type="entry name" value="YVTN repeat-like/Quinoprotein amine dehydrogenase"/>
    <property type="match status" value="1"/>
</dbReference>
<dbReference type="PROSITE" id="PS00217">
    <property type="entry name" value="SUGAR_TRANSPORT_2"/>
    <property type="match status" value="1"/>
</dbReference>
<name>A0A8H7B2P5_9PLEO</name>
<dbReference type="InterPro" id="IPR036259">
    <property type="entry name" value="MFS_trans_sf"/>
</dbReference>
<dbReference type="InterPro" id="IPR005828">
    <property type="entry name" value="MFS_sugar_transport-like"/>
</dbReference>
<reference evidence="9" key="1">
    <citation type="submission" date="2020-01" db="EMBL/GenBank/DDBJ databases">
        <authorList>
            <person name="Feng Z.H.Z."/>
        </authorList>
    </citation>
    <scope>NUCLEOTIDE SEQUENCE</scope>
    <source>
        <strain evidence="9">CBS107.38</strain>
    </source>
</reference>
<dbReference type="GO" id="GO:0016020">
    <property type="term" value="C:membrane"/>
    <property type="evidence" value="ECO:0007669"/>
    <property type="project" value="UniProtKB-SubCell"/>
</dbReference>
<feature type="transmembrane region" description="Helical" evidence="7">
    <location>
        <begin position="416"/>
        <end position="437"/>
    </location>
</feature>
<organism evidence="9 10">
    <name type="scientific">Alternaria burnsii</name>
    <dbReference type="NCBI Taxonomy" id="1187904"/>
    <lineage>
        <taxon>Eukaryota</taxon>
        <taxon>Fungi</taxon>
        <taxon>Dikarya</taxon>
        <taxon>Ascomycota</taxon>
        <taxon>Pezizomycotina</taxon>
        <taxon>Dothideomycetes</taxon>
        <taxon>Pleosporomycetidae</taxon>
        <taxon>Pleosporales</taxon>
        <taxon>Pleosporineae</taxon>
        <taxon>Pleosporaceae</taxon>
        <taxon>Alternaria</taxon>
        <taxon>Alternaria sect. Alternaria</taxon>
    </lineage>
</organism>
<feature type="transmembrane region" description="Helical" evidence="7">
    <location>
        <begin position="58"/>
        <end position="78"/>
    </location>
</feature>
<accession>A0A8H7B2P5</accession>
<dbReference type="Pfam" id="PF00083">
    <property type="entry name" value="Sugar_tr"/>
    <property type="match status" value="1"/>
</dbReference>
<feature type="transmembrane region" description="Helical" evidence="7">
    <location>
        <begin position="162"/>
        <end position="183"/>
    </location>
</feature>
<dbReference type="GeneID" id="62203940"/>
<dbReference type="Gene3D" id="1.20.1250.20">
    <property type="entry name" value="MFS general substrate transporter like domains"/>
    <property type="match status" value="1"/>
</dbReference>
<feature type="transmembrane region" description="Helical" evidence="7">
    <location>
        <begin position="90"/>
        <end position="112"/>
    </location>
</feature>
<dbReference type="InterPro" id="IPR003663">
    <property type="entry name" value="Sugar/inositol_transpt"/>
</dbReference>
<keyword evidence="5 7" id="KW-1133">Transmembrane helix</keyword>
<dbReference type="RefSeq" id="XP_038786451.1">
    <property type="nucleotide sequence ID" value="XM_038930762.1"/>
</dbReference>
<keyword evidence="6 7" id="KW-0472">Membrane</keyword>
<evidence type="ECO:0000256" key="4">
    <source>
        <dbReference type="ARBA" id="ARBA00022692"/>
    </source>
</evidence>
<evidence type="ECO:0000256" key="3">
    <source>
        <dbReference type="ARBA" id="ARBA00022448"/>
    </source>
</evidence>
<dbReference type="EMBL" id="JAAABM010000007">
    <property type="protein sequence ID" value="KAF7676210.1"/>
    <property type="molecule type" value="Genomic_DNA"/>
</dbReference>
<dbReference type="GO" id="GO:0005351">
    <property type="term" value="F:carbohydrate:proton symporter activity"/>
    <property type="evidence" value="ECO:0007669"/>
    <property type="project" value="TreeGrafter"/>
</dbReference>
<comment type="subcellular location">
    <subcellularLocation>
        <location evidence="1">Membrane</location>
        <topology evidence="1">Multi-pass membrane protein</topology>
    </subcellularLocation>
</comment>
<evidence type="ECO:0000313" key="9">
    <source>
        <dbReference type="EMBL" id="KAF7676210.1"/>
    </source>
</evidence>
<proteinExistence type="inferred from homology"/>
<evidence type="ECO:0000256" key="7">
    <source>
        <dbReference type="SAM" id="Phobius"/>
    </source>
</evidence>
<comment type="similarity">
    <text evidence="2">Belongs to the major facilitator superfamily. Sugar transporter (TC 2.A.1.1) family.</text>
</comment>
<feature type="transmembrane region" description="Helical" evidence="7">
    <location>
        <begin position="371"/>
        <end position="396"/>
    </location>
</feature>
<evidence type="ECO:0000256" key="5">
    <source>
        <dbReference type="ARBA" id="ARBA00022989"/>
    </source>
</evidence>
<evidence type="ECO:0000256" key="6">
    <source>
        <dbReference type="ARBA" id="ARBA00023136"/>
    </source>
</evidence>
<keyword evidence="10" id="KW-1185">Reference proteome</keyword>
<dbReference type="PANTHER" id="PTHR48022:SF68">
    <property type="entry name" value="MAJOR FACILITATOR SUPERFAMILY (MFS) PROFILE DOMAIN-CONTAINING PROTEIN-RELATED"/>
    <property type="match status" value="1"/>
</dbReference>
<feature type="transmembrane region" description="Helical" evidence="7">
    <location>
        <begin position="444"/>
        <end position="464"/>
    </location>
</feature>
<dbReference type="SUPFAM" id="SSF103473">
    <property type="entry name" value="MFS general substrate transporter"/>
    <property type="match status" value="1"/>
</dbReference>
<dbReference type="InterPro" id="IPR005829">
    <property type="entry name" value="Sugar_transporter_CS"/>
</dbReference>
<feature type="transmembrane region" description="Helical" evidence="7">
    <location>
        <begin position="118"/>
        <end position="141"/>
    </location>
</feature>
<dbReference type="PANTHER" id="PTHR48022">
    <property type="entry name" value="PLASTIDIC GLUCOSE TRANSPORTER 4"/>
    <property type="match status" value="1"/>
</dbReference>
<dbReference type="InterPro" id="IPR050360">
    <property type="entry name" value="MFS_Sugar_Transporters"/>
</dbReference>
<feature type="transmembrane region" description="Helical" evidence="7">
    <location>
        <begin position="345"/>
        <end position="364"/>
    </location>
</feature>
<keyword evidence="3" id="KW-0813">Transport</keyword>